<evidence type="ECO:0000313" key="3">
    <source>
        <dbReference type="EMBL" id="KAA8494320.1"/>
    </source>
</evidence>
<organism evidence="3 4">
    <name type="scientific">Porphyridium purpureum</name>
    <name type="common">Red alga</name>
    <name type="synonym">Porphyridium cruentum</name>
    <dbReference type="NCBI Taxonomy" id="35688"/>
    <lineage>
        <taxon>Eukaryota</taxon>
        <taxon>Rhodophyta</taxon>
        <taxon>Bangiophyceae</taxon>
        <taxon>Porphyridiales</taxon>
        <taxon>Porphyridiaceae</taxon>
        <taxon>Porphyridium</taxon>
    </lineage>
</organism>
<proteinExistence type="predicted"/>
<keyword evidence="2" id="KW-0812">Transmembrane</keyword>
<feature type="region of interest" description="Disordered" evidence="1">
    <location>
        <begin position="29"/>
        <end position="51"/>
    </location>
</feature>
<feature type="transmembrane region" description="Helical" evidence="2">
    <location>
        <begin position="63"/>
        <end position="83"/>
    </location>
</feature>
<dbReference type="Proteomes" id="UP000324585">
    <property type="component" value="Unassembled WGS sequence"/>
</dbReference>
<feature type="region of interest" description="Disordered" evidence="1">
    <location>
        <begin position="91"/>
        <end position="112"/>
    </location>
</feature>
<evidence type="ECO:0000313" key="4">
    <source>
        <dbReference type="Proteomes" id="UP000324585"/>
    </source>
</evidence>
<accession>A0A5J4YTQ5</accession>
<comment type="caution">
    <text evidence="3">The sequence shown here is derived from an EMBL/GenBank/DDBJ whole genome shotgun (WGS) entry which is preliminary data.</text>
</comment>
<sequence>MDARGVEHGDVVLNVSSVSGGGPIGRSASGRGFASLTGTPRVSSARSARGRRKSLALMHANRVTLIGIALTACVLGLVIFGVVRMQFTRTSSTANSTDRARDATRYDSSPSFRSNYRDPATIIGQAVHRYETTGLLDPSVARSLVTDRAQTTRIEMNRDLFFVAEDACAAYDSSRKAFRPLVFSRYHPYALDLDATPGTGGSLDDLPDVELVQLSRDEAATFSRSVLDSGSVDVPLIQGTTLLASVTSNRLIDDWQTELEAQAFVALNHGRSDKVPRVDNVLFAQMCKKPSKREDFLFQQLGLQSSGYNLDTLSILLSTMPKGVRVLRKACDSVLDSLVCFERLLVPKHNVSMDNTDARSLELRRDDILEPLRAASSELYAESDTGSACELLHNSRTVNVHMMTWNADARNTRILNTAEIERVISEEKLWGPTIGIRFTMSEYWPRTVKEETRMLADIDILIIPEGEYESRMLFIKRDAVVIVVTPRCAPNAVSERYALEPFPWKGSQFAAPLRLRFFPIYGCSRAPDCHEPTEACGLRVKAGHLRAVFALLANPTTESELILEDRMHVHPDAPAVRSGQGYALDFHTPNRSELTLSPWCKIDELLTIR</sequence>
<keyword evidence="2" id="KW-0472">Membrane</keyword>
<evidence type="ECO:0000256" key="2">
    <source>
        <dbReference type="SAM" id="Phobius"/>
    </source>
</evidence>
<name>A0A5J4YTQ5_PORPP</name>
<keyword evidence="2" id="KW-1133">Transmembrane helix</keyword>
<dbReference type="AlphaFoldDB" id="A0A5J4YTQ5"/>
<dbReference type="EMBL" id="VRMN01000005">
    <property type="protein sequence ID" value="KAA8494320.1"/>
    <property type="molecule type" value="Genomic_DNA"/>
</dbReference>
<protein>
    <submittedName>
        <fullName evidence="3">Uncharacterized protein</fullName>
    </submittedName>
</protein>
<gene>
    <name evidence="3" type="ORF">FVE85_4295</name>
</gene>
<keyword evidence="4" id="KW-1185">Reference proteome</keyword>
<reference evidence="4" key="1">
    <citation type="journal article" date="2019" name="Nat. Commun.">
        <title>Expansion of phycobilisome linker gene families in mesophilic red algae.</title>
        <authorList>
            <person name="Lee J."/>
            <person name="Kim D."/>
            <person name="Bhattacharya D."/>
            <person name="Yoon H.S."/>
        </authorList>
    </citation>
    <scope>NUCLEOTIDE SEQUENCE [LARGE SCALE GENOMIC DNA]</scope>
    <source>
        <strain evidence="4">CCMP 1328</strain>
    </source>
</reference>
<evidence type="ECO:0000256" key="1">
    <source>
        <dbReference type="SAM" id="MobiDB-lite"/>
    </source>
</evidence>